<evidence type="ECO:0000259" key="6">
    <source>
        <dbReference type="Pfam" id="PF02826"/>
    </source>
</evidence>
<keyword evidence="8" id="KW-1185">Reference proteome</keyword>
<dbReference type="SUPFAM" id="SSF51735">
    <property type="entry name" value="NAD(P)-binding Rossmann-fold domains"/>
    <property type="match status" value="1"/>
</dbReference>
<dbReference type="EMBL" id="JAYGJQ010000002">
    <property type="protein sequence ID" value="MEA9357572.1"/>
    <property type="molecule type" value="Genomic_DNA"/>
</dbReference>
<dbReference type="RefSeq" id="WP_323577633.1">
    <property type="nucleotide sequence ID" value="NZ_JAYGJQ010000002.1"/>
</dbReference>
<dbReference type="PANTHER" id="PTHR43026:SF1">
    <property type="entry name" value="2-HYDROXYACID DEHYDROGENASE HOMOLOG 1-RELATED"/>
    <property type="match status" value="1"/>
</dbReference>
<feature type="domain" description="D-isomer specific 2-hydroxyacid dehydrogenase NAD-binding" evidence="6">
    <location>
        <begin position="110"/>
        <end position="297"/>
    </location>
</feature>
<feature type="domain" description="D-isomer specific 2-hydroxyacid dehydrogenase catalytic" evidence="5">
    <location>
        <begin position="3"/>
        <end position="328"/>
    </location>
</feature>
<comment type="similarity">
    <text evidence="1 4">Belongs to the D-isomer specific 2-hydroxyacid dehydrogenase family.</text>
</comment>
<evidence type="ECO:0000313" key="8">
    <source>
        <dbReference type="Proteomes" id="UP001302274"/>
    </source>
</evidence>
<dbReference type="Pfam" id="PF00389">
    <property type="entry name" value="2-Hacid_dh"/>
    <property type="match status" value="1"/>
</dbReference>
<dbReference type="PROSITE" id="PS00670">
    <property type="entry name" value="D_2_HYDROXYACID_DH_2"/>
    <property type="match status" value="1"/>
</dbReference>
<dbReference type="GO" id="GO:0008720">
    <property type="term" value="F:D-lactate dehydrogenase (NAD+) activity"/>
    <property type="evidence" value="ECO:0007669"/>
    <property type="project" value="UniProtKB-EC"/>
</dbReference>
<protein>
    <submittedName>
        <fullName evidence="7">2-hydroxyacid dehydrogenase</fullName>
        <ecNumber evidence="7">1.1.1.28</ecNumber>
    </submittedName>
</protein>
<dbReference type="CDD" id="cd12183">
    <property type="entry name" value="LDH_like_2"/>
    <property type="match status" value="1"/>
</dbReference>
<reference evidence="7 8" key="1">
    <citation type="submission" date="2023-11" db="EMBL/GenBank/DDBJ databases">
        <title>A Novel Polar Bacteriovorax (B. antarcticus) Isolated from the Biocrust in Antarctica.</title>
        <authorList>
            <person name="Mun W."/>
            <person name="Choi S.Y."/>
            <person name="Mitchell R.J."/>
        </authorList>
    </citation>
    <scope>NUCLEOTIDE SEQUENCE [LARGE SCALE GENOMIC DNA]</scope>
    <source>
        <strain evidence="7 8">PP10</strain>
    </source>
</reference>
<dbReference type="Pfam" id="PF02826">
    <property type="entry name" value="2-Hacid_dh_C"/>
    <property type="match status" value="1"/>
</dbReference>
<name>A0ABU5VY97_9BACT</name>
<organism evidence="7 8">
    <name type="scientific">Bacteriovorax antarcticus</name>
    <dbReference type="NCBI Taxonomy" id="3088717"/>
    <lineage>
        <taxon>Bacteria</taxon>
        <taxon>Pseudomonadati</taxon>
        <taxon>Bdellovibrionota</taxon>
        <taxon>Bacteriovoracia</taxon>
        <taxon>Bacteriovoracales</taxon>
        <taxon>Bacteriovoracaceae</taxon>
        <taxon>Bacteriovorax</taxon>
    </lineage>
</organism>
<dbReference type="InterPro" id="IPR029752">
    <property type="entry name" value="D-isomer_DH_CS1"/>
</dbReference>
<evidence type="ECO:0000256" key="2">
    <source>
        <dbReference type="ARBA" id="ARBA00023002"/>
    </source>
</evidence>
<dbReference type="InterPro" id="IPR058205">
    <property type="entry name" value="D-LDH-like"/>
</dbReference>
<proteinExistence type="inferred from homology"/>
<dbReference type="Proteomes" id="UP001302274">
    <property type="component" value="Unassembled WGS sequence"/>
</dbReference>
<dbReference type="PROSITE" id="PS00065">
    <property type="entry name" value="D_2_HYDROXYACID_DH_1"/>
    <property type="match status" value="1"/>
</dbReference>
<keyword evidence="3" id="KW-0520">NAD</keyword>
<evidence type="ECO:0000313" key="7">
    <source>
        <dbReference type="EMBL" id="MEA9357572.1"/>
    </source>
</evidence>
<gene>
    <name evidence="7" type="ORF">SHI21_15190</name>
</gene>
<dbReference type="InterPro" id="IPR029753">
    <property type="entry name" value="D-isomer_DH_CS"/>
</dbReference>
<keyword evidence="2 4" id="KW-0560">Oxidoreductase</keyword>
<evidence type="ECO:0000256" key="4">
    <source>
        <dbReference type="RuleBase" id="RU003719"/>
    </source>
</evidence>
<evidence type="ECO:0000256" key="3">
    <source>
        <dbReference type="ARBA" id="ARBA00023027"/>
    </source>
</evidence>
<dbReference type="InterPro" id="IPR006139">
    <property type="entry name" value="D-isomer_2_OHA_DH_cat_dom"/>
</dbReference>
<dbReference type="PROSITE" id="PS00671">
    <property type="entry name" value="D_2_HYDROXYACID_DH_3"/>
    <property type="match status" value="1"/>
</dbReference>
<dbReference type="Gene3D" id="3.40.50.720">
    <property type="entry name" value="NAD(P)-binding Rossmann-like Domain"/>
    <property type="match status" value="2"/>
</dbReference>
<dbReference type="SUPFAM" id="SSF52283">
    <property type="entry name" value="Formate/glycerate dehydrogenase catalytic domain-like"/>
    <property type="match status" value="1"/>
</dbReference>
<accession>A0ABU5VY97</accession>
<dbReference type="EC" id="1.1.1.28" evidence="7"/>
<comment type="caution">
    <text evidence="7">The sequence shown here is derived from an EMBL/GenBank/DDBJ whole genome shotgun (WGS) entry which is preliminary data.</text>
</comment>
<dbReference type="InterPro" id="IPR006140">
    <property type="entry name" value="D-isomer_DH_NAD-bd"/>
</dbReference>
<evidence type="ECO:0000256" key="1">
    <source>
        <dbReference type="ARBA" id="ARBA00005854"/>
    </source>
</evidence>
<sequence>MKVAMFSTHEYEKEYFLQESKSFNHELIFLETRLTEETAKEANAIPCVCAFVNDNLDFKTLSLLTQGGTKLVALRSTGFNHVDLIACKKLGLSVVRVPDHSPHAVAEHAVSLILSLNRQIPRSYNRVRDGNFSIEGLVGFDLSKKTVGIIGTGKIGSVMARIMLGFGCDVIAHDLIHNQTLSSIGVQYVSLDKLLRTSDIISLHLPLTNKTHYIINEEALAKTKDGVMLINTGRGALIDTKELIESLKQGRIGYAGLDVYEKEEGIFFEDHSGKIIEDDMLSRLMTFPNVIITSHHAFLTKEALRNIALTTLQNIADFESEGTLINEVIPEF</sequence>
<dbReference type="InterPro" id="IPR036291">
    <property type="entry name" value="NAD(P)-bd_dom_sf"/>
</dbReference>
<evidence type="ECO:0000259" key="5">
    <source>
        <dbReference type="Pfam" id="PF00389"/>
    </source>
</evidence>
<dbReference type="PANTHER" id="PTHR43026">
    <property type="entry name" value="2-HYDROXYACID DEHYDROGENASE HOMOLOG 1-RELATED"/>
    <property type="match status" value="1"/>
</dbReference>